<keyword evidence="1" id="KW-1133">Transmembrane helix</keyword>
<keyword evidence="1" id="KW-0472">Membrane</keyword>
<dbReference type="AlphaFoldDB" id="A0A101UWN1"/>
<evidence type="ECO:0000313" key="2">
    <source>
        <dbReference type="EMBL" id="KUO18238.1"/>
    </source>
</evidence>
<sequence>MHDGVDIGLPLSMVVAAVLFLALLRLFPEPRAVYGPEGPRLARTVEVPAQPITGPCAEGPLSVPSAKLPA</sequence>
<gene>
    <name evidence="2" type="ORF">AQJ91_26205</name>
</gene>
<comment type="caution">
    <text evidence="2">The sequence shown here is derived from an EMBL/GenBank/DDBJ whole genome shotgun (WGS) entry which is preliminary data.</text>
</comment>
<keyword evidence="1" id="KW-0812">Transmembrane</keyword>
<name>A0A101UWN1_9ACTN</name>
<dbReference type="EMBL" id="LMXB01000067">
    <property type="protein sequence ID" value="KUO18238.1"/>
    <property type="molecule type" value="Genomic_DNA"/>
</dbReference>
<reference evidence="2 3" key="1">
    <citation type="submission" date="2015-10" db="EMBL/GenBank/DDBJ databases">
        <title>Draft genome sequence of Streptomyces sp. RV15, isolated from a marine sponge.</title>
        <authorList>
            <person name="Ruckert C."/>
            <person name="Abdelmohsen U.R."/>
            <person name="Winkler A."/>
            <person name="Hentschel U."/>
            <person name="Kalinowski J."/>
            <person name="Kampfer P."/>
            <person name="Glaeser S."/>
        </authorList>
    </citation>
    <scope>NUCLEOTIDE SEQUENCE [LARGE SCALE GENOMIC DNA]</scope>
    <source>
        <strain evidence="2 3">RV15</strain>
    </source>
</reference>
<organism evidence="2 3">
    <name type="scientific">Streptomyces dysideae</name>
    <dbReference type="NCBI Taxonomy" id="909626"/>
    <lineage>
        <taxon>Bacteria</taxon>
        <taxon>Bacillati</taxon>
        <taxon>Actinomycetota</taxon>
        <taxon>Actinomycetes</taxon>
        <taxon>Kitasatosporales</taxon>
        <taxon>Streptomycetaceae</taxon>
        <taxon>Streptomyces</taxon>
    </lineage>
</organism>
<accession>A0A101UWN1</accession>
<evidence type="ECO:0000313" key="3">
    <source>
        <dbReference type="Proteomes" id="UP000053260"/>
    </source>
</evidence>
<protein>
    <submittedName>
        <fullName evidence="2">Uncharacterized protein</fullName>
    </submittedName>
</protein>
<evidence type="ECO:0000256" key="1">
    <source>
        <dbReference type="SAM" id="Phobius"/>
    </source>
</evidence>
<proteinExistence type="predicted"/>
<dbReference type="Proteomes" id="UP000053260">
    <property type="component" value="Unassembled WGS sequence"/>
</dbReference>
<dbReference type="STRING" id="909626.AQJ91_26205"/>
<feature type="transmembrane region" description="Helical" evidence="1">
    <location>
        <begin position="7"/>
        <end position="27"/>
    </location>
</feature>
<keyword evidence="3" id="KW-1185">Reference proteome</keyword>